<dbReference type="InterPro" id="IPR050272">
    <property type="entry name" value="Isochorismatase-like_hydrls"/>
</dbReference>
<organism evidence="3 4">
    <name type="scientific">Undibacterium pigrum</name>
    <dbReference type="NCBI Taxonomy" id="401470"/>
    <lineage>
        <taxon>Bacteria</taxon>
        <taxon>Pseudomonadati</taxon>
        <taxon>Pseudomonadota</taxon>
        <taxon>Betaproteobacteria</taxon>
        <taxon>Burkholderiales</taxon>
        <taxon>Oxalobacteraceae</taxon>
        <taxon>Undibacterium</taxon>
    </lineage>
</organism>
<dbReference type="InterPro" id="IPR000868">
    <property type="entry name" value="Isochorismatase-like_dom"/>
</dbReference>
<name>A0A318IQN2_9BURK</name>
<evidence type="ECO:0000313" key="4">
    <source>
        <dbReference type="Proteomes" id="UP000247792"/>
    </source>
</evidence>
<comment type="caution">
    <text evidence="3">The sequence shown here is derived from an EMBL/GenBank/DDBJ whole genome shotgun (WGS) entry which is preliminary data.</text>
</comment>
<dbReference type="Proteomes" id="UP000247792">
    <property type="component" value="Unassembled WGS sequence"/>
</dbReference>
<evidence type="ECO:0000313" key="3">
    <source>
        <dbReference type="EMBL" id="PXX37333.1"/>
    </source>
</evidence>
<feature type="domain" description="Isochorismatase-like" evidence="2">
    <location>
        <begin position="4"/>
        <end position="139"/>
    </location>
</feature>
<accession>A0A318IQN2</accession>
<dbReference type="PANTHER" id="PTHR43540">
    <property type="entry name" value="PEROXYUREIDOACRYLATE/UREIDOACRYLATE AMIDOHYDROLASE-RELATED"/>
    <property type="match status" value="1"/>
</dbReference>
<dbReference type="GO" id="GO:0016787">
    <property type="term" value="F:hydrolase activity"/>
    <property type="evidence" value="ECO:0007669"/>
    <property type="project" value="UniProtKB-KW"/>
</dbReference>
<keyword evidence="1" id="KW-0378">Hydrolase</keyword>
<dbReference type="PANTHER" id="PTHR43540:SF6">
    <property type="entry name" value="ISOCHORISMATASE-LIKE DOMAIN-CONTAINING PROTEIN"/>
    <property type="match status" value="1"/>
</dbReference>
<dbReference type="EMBL" id="QJKB01000016">
    <property type="protein sequence ID" value="PXX37333.1"/>
    <property type="molecule type" value="Genomic_DNA"/>
</dbReference>
<keyword evidence="4" id="KW-1185">Reference proteome</keyword>
<dbReference type="RefSeq" id="WP_170133692.1">
    <property type="nucleotide sequence ID" value="NZ_QJKB01000016.1"/>
</dbReference>
<evidence type="ECO:0000256" key="1">
    <source>
        <dbReference type="ARBA" id="ARBA00022801"/>
    </source>
</evidence>
<proteinExistence type="predicted"/>
<protein>
    <submittedName>
        <fullName evidence="3">Nicotinamidase-related amidase</fullName>
    </submittedName>
</protein>
<dbReference type="Pfam" id="PF00857">
    <property type="entry name" value="Isochorismatase"/>
    <property type="match status" value="1"/>
</dbReference>
<evidence type="ECO:0000259" key="2">
    <source>
        <dbReference type="Pfam" id="PF00857"/>
    </source>
</evidence>
<dbReference type="AlphaFoldDB" id="A0A318IQN2"/>
<sequence>MDTLLIIDMQNAWLHAGTPRYDKANVIARIRRAAEYIRQHGGQVIFIRHANDDALAGSAGWEVIPELPFTPGDVFVDKTACDSFAQTGLLAHLKITGARNLILCGLATEFCMDSTVRSAASHGFDVTALSDAHTTGDRPHMRAEKIVEHHNWVWSNIATPINSRIMVRTSEEVFGIRI</sequence>
<reference evidence="3 4" key="1">
    <citation type="submission" date="2018-05" db="EMBL/GenBank/DDBJ databases">
        <title>Genomic Encyclopedia of Type Strains, Phase IV (KMG-IV): sequencing the most valuable type-strain genomes for metagenomic binning, comparative biology and taxonomic classification.</title>
        <authorList>
            <person name="Goeker M."/>
        </authorList>
    </citation>
    <scope>NUCLEOTIDE SEQUENCE [LARGE SCALE GENOMIC DNA]</scope>
    <source>
        <strain evidence="3 4">DSM 19792</strain>
    </source>
</reference>
<dbReference type="InterPro" id="IPR036380">
    <property type="entry name" value="Isochorismatase-like_sf"/>
</dbReference>
<dbReference type="SUPFAM" id="SSF52499">
    <property type="entry name" value="Isochorismatase-like hydrolases"/>
    <property type="match status" value="1"/>
</dbReference>
<gene>
    <name evidence="3" type="ORF">DFR42_11628</name>
</gene>
<dbReference type="Gene3D" id="3.40.50.850">
    <property type="entry name" value="Isochorismatase-like"/>
    <property type="match status" value="1"/>
</dbReference>